<dbReference type="SUPFAM" id="SSF47203">
    <property type="entry name" value="Acyl-CoA dehydrogenase C-terminal domain-like"/>
    <property type="match status" value="1"/>
</dbReference>
<evidence type="ECO:0000259" key="9">
    <source>
        <dbReference type="Pfam" id="PF02771"/>
    </source>
</evidence>
<dbReference type="InterPro" id="IPR046373">
    <property type="entry name" value="Acyl-CoA_Oxase/DH_mid-dom_sf"/>
</dbReference>
<dbReference type="GO" id="GO:0050660">
    <property type="term" value="F:flavin adenine dinucleotide binding"/>
    <property type="evidence" value="ECO:0007669"/>
    <property type="project" value="InterPro"/>
</dbReference>
<dbReference type="Gene3D" id="2.40.110.10">
    <property type="entry name" value="Butyryl-CoA Dehydrogenase, subunit A, domain 2"/>
    <property type="match status" value="1"/>
</dbReference>
<gene>
    <name evidence="10" type="ORF">JFN87_05045</name>
</gene>
<dbReference type="EMBL" id="JAGIQL010000011">
    <property type="protein sequence ID" value="MBP0456873.1"/>
    <property type="molecule type" value="Genomic_DNA"/>
</dbReference>
<dbReference type="InterPro" id="IPR009100">
    <property type="entry name" value="AcylCoA_DH/oxidase_NM_dom_sf"/>
</dbReference>
<dbReference type="SUPFAM" id="SSF56645">
    <property type="entry name" value="Acyl-CoA dehydrogenase NM domain-like"/>
    <property type="match status" value="1"/>
</dbReference>
<dbReference type="PANTHER" id="PTHR43884:SF12">
    <property type="entry name" value="ISOVALERYL-COA DEHYDROGENASE, MITOCHONDRIAL-RELATED"/>
    <property type="match status" value="1"/>
</dbReference>
<evidence type="ECO:0000256" key="5">
    <source>
        <dbReference type="RuleBase" id="RU362125"/>
    </source>
</evidence>
<name>A0A940MDV0_9ACTN</name>
<protein>
    <submittedName>
        <fullName evidence="10">Acyl-CoA/acyl-ACP dehydrogenase</fullName>
    </submittedName>
</protein>
<dbReference type="InterPro" id="IPR009075">
    <property type="entry name" value="AcylCo_DH/oxidase_C"/>
</dbReference>
<dbReference type="Pfam" id="PF00441">
    <property type="entry name" value="Acyl-CoA_dh_1"/>
    <property type="match status" value="1"/>
</dbReference>
<evidence type="ECO:0000256" key="1">
    <source>
        <dbReference type="ARBA" id="ARBA00001974"/>
    </source>
</evidence>
<dbReference type="Gene3D" id="1.20.140.10">
    <property type="entry name" value="Butyryl-CoA Dehydrogenase, subunit A, domain 3"/>
    <property type="match status" value="1"/>
</dbReference>
<evidence type="ECO:0000256" key="2">
    <source>
        <dbReference type="ARBA" id="ARBA00009347"/>
    </source>
</evidence>
<dbReference type="CDD" id="cd00567">
    <property type="entry name" value="ACAD"/>
    <property type="match status" value="1"/>
</dbReference>
<dbReference type="Proteomes" id="UP000670475">
    <property type="component" value="Unassembled WGS sequence"/>
</dbReference>
<keyword evidence="3 5" id="KW-0285">Flavoprotein</keyword>
<evidence type="ECO:0000259" key="8">
    <source>
        <dbReference type="Pfam" id="PF02770"/>
    </source>
</evidence>
<dbReference type="InterPro" id="IPR036250">
    <property type="entry name" value="AcylCo_DH-like_C"/>
</dbReference>
<sequence length="624" mass="66954">MSSSQPSAAPFPSPLHELYQGCVPWRRLRSFPEPTAAEHARGDETIAELEALLREHTDPEEIERTGRLPDTLTEALRKGGFLGLMAGADLGGLGLSPHNAFRVIQAAAGWSIPIAFSLAITNGFGSGTYLPLLSEGPLKDMITERTRGGIVSAGADAEPIGTANEHRATTAVPTEDGTGYEITGEKVFIGNGTQAELMDVSATLRHPDGSEEVRLFFVDSSMDGFEVAGQHEFMGLHGATIGNLRLDRVRVPAHHLMPQGEDGWRMRPGERDTAHARPAPDAEAEEDLFRPTDLGQLAALGRILVIAPPALATARLCLRWSRDFTSRRIIDGRGLGTYEEIQRQVAETAADVFTIDTVMTWALKAHRTGDSRPELTAAKNLTSTACWRAIDRTVSLLGAEGYETAASKARRGARPLPVERYFRDARALRVAGGVDFMVDRWSAETALHTCWYENPTPAPAGHTEADARQSATEAPELSTACQEHLSAVQDQARRLAATCHELTGRHTMSDLFAQQRLTATLGRIGNELLAMSLVLARAAAMAADGDPQGLPLADLACTSARHRLAALWPELAHATANGPGTPHAGTVTDTAATCLHGPGPGPDLLLADLFSEPTRPAPHGEHNH</sequence>
<accession>A0A940MDV0</accession>
<feature type="compositionally biased region" description="Basic and acidic residues" evidence="6">
    <location>
        <begin position="262"/>
        <end position="280"/>
    </location>
</feature>
<dbReference type="RefSeq" id="WP_209338653.1">
    <property type="nucleotide sequence ID" value="NZ_JAGIQL010000011.1"/>
</dbReference>
<evidence type="ECO:0000256" key="6">
    <source>
        <dbReference type="SAM" id="MobiDB-lite"/>
    </source>
</evidence>
<dbReference type="GO" id="GO:0003995">
    <property type="term" value="F:acyl-CoA dehydrogenase activity"/>
    <property type="evidence" value="ECO:0007669"/>
    <property type="project" value="TreeGrafter"/>
</dbReference>
<evidence type="ECO:0000259" key="7">
    <source>
        <dbReference type="Pfam" id="PF00441"/>
    </source>
</evidence>
<dbReference type="Gene3D" id="1.10.540.10">
    <property type="entry name" value="Acyl-CoA dehydrogenase/oxidase, N-terminal domain"/>
    <property type="match status" value="1"/>
</dbReference>
<dbReference type="PANTHER" id="PTHR43884">
    <property type="entry name" value="ACYL-COA DEHYDROGENASE"/>
    <property type="match status" value="1"/>
</dbReference>
<organism evidence="10 11">
    <name type="scientific">Streptomyces montanisoli</name>
    <dbReference type="NCBI Taxonomy" id="2798581"/>
    <lineage>
        <taxon>Bacteria</taxon>
        <taxon>Bacillati</taxon>
        <taxon>Actinomycetota</taxon>
        <taxon>Actinomycetes</taxon>
        <taxon>Kitasatosporales</taxon>
        <taxon>Streptomycetaceae</taxon>
        <taxon>Streptomyces</taxon>
    </lineage>
</organism>
<dbReference type="AlphaFoldDB" id="A0A940MDV0"/>
<feature type="region of interest" description="Disordered" evidence="6">
    <location>
        <begin position="605"/>
        <end position="624"/>
    </location>
</feature>
<evidence type="ECO:0000256" key="3">
    <source>
        <dbReference type="ARBA" id="ARBA00022630"/>
    </source>
</evidence>
<evidence type="ECO:0000256" key="4">
    <source>
        <dbReference type="ARBA" id="ARBA00022827"/>
    </source>
</evidence>
<dbReference type="InterPro" id="IPR013786">
    <property type="entry name" value="AcylCoA_DH/ox_N"/>
</dbReference>
<feature type="domain" description="Acyl-CoA oxidase/dehydrogenase middle" evidence="8">
    <location>
        <begin position="165"/>
        <end position="249"/>
    </location>
</feature>
<feature type="region of interest" description="Disordered" evidence="6">
    <location>
        <begin position="259"/>
        <end position="285"/>
    </location>
</feature>
<comment type="cofactor">
    <cofactor evidence="1 5">
        <name>FAD</name>
        <dbReference type="ChEBI" id="CHEBI:57692"/>
    </cofactor>
</comment>
<dbReference type="InterPro" id="IPR037069">
    <property type="entry name" value="AcylCoA_DH/ox_N_sf"/>
</dbReference>
<keyword evidence="5" id="KW-0560">Oxidoreductase</keyword>
<dbReference type="Pfam" id="PF02770">
    <property type="entry name" value="Acyl-CoA_dh_M"/>
    <property type="match status" value="1"/>
</dbReference>
<proteinExistence type="inferred from homology"/>
<dbReference type="InterPro" id="IPR006091">
    <property type="entry name" value="Acyl-CoA_Oxase/DH_mid-dom"/>
</dbReference>
<evidence type="ECO:0000313" key="11">
    <source>
        <dbReference type="Proteomes" id="UP000670475"/>
    </source>
</evidence>
<comment type="similarity">
    <text evidence="2 5">Belongs to the acyl-CoA dehydrogenase family.</text>
</comment>
<feature type="domain" description="Acyl-CoA dehydrogenase/oxidase N-terminal" evidence="9">
    <location>
        <begin position="49"/>
        <end position="126"/>
    </location>
</feature>
<keyword evidence="11" id="KW-1185">Reference proteome</keyword>
<comment type="caution">
    <text evidence="10">The sequence shown here is derived from an EMBL/GenBank/DDBJ whole genome shotgun (WGS) entry which is preliminary data.</text>
</comment>
<dbReference type="Pfam" id="PF02771">
    <property type="entry name" value="Acyl-CoA_dh_N"/>
    <property type="match status" value="1"/>
</dbReference>
<evidence type="ECO:0000313" key="10">
    <source>
        <dbReference type="EMBL" id="MBP0456873.1"/>
    </source>
</evidence>
<keyword evidence="4 5" id="KW-0274">FAD</keyword>
<feature type="domain" description="Acyl-CoA dehydrogenase/oxidase C-terminal" evidence="7">
    <location>
        <begin position="305"/>
        <end position="435"/>
    </location>
</feature>
<reference evidence="10" key="1">
    <citation type="submission" date="2021-03" db="EMBL/GenBank/DDBJ databases">
        <title>Whole genome sequence of Streptomyces bomunensis MMS17-BM035.</title>
        <authorList>
            <person name="Lee J.H."/>
        </authorList>
    </citation>
    <scope>NUCLEOTIDE SEQUENCE</scope>
    <source>
        <strain evidence="10">MMS17-BM035</strain>
    </source>
</reference>